<name>A0ABN4TSJ9_9BURK</name>
<dbReference type="EMBL" id="CP017754">
    <property type="protein sequence ID" value="AOZ07339.1"/>
    <property type="molecule type" value="Genomic_DNA"/>
</dbReference>
<dbReference type="SUPFAM" id="SSF53335">
    <property type="entry name" value="S-adenosyl-L-methionine-dependent methyltransferases"/>
    <property type="match status" value="1"/>
</dbReference>
<dbReference type="PANTHER" id="PTHR43179">
    <property type="entry name" value="RHAMNOSYLTRANSFERASE WBBL"/>
    <property type="match status" value="1"/>
</dbReference>
<evidence type="ECO:0000256" key="1">
    <source>
        <dbReference type="SAM" id="MobiDB-lite"/>
    </source>
</evidence>
<accession>A0ABN4TSJ9</accession>
<dbReference type="Pfam" id="PF08241">
    <property type="entry name" value="Methyltransf_11"/>
    <property type="match status" value="1"/>
</dbReference>
<dbReference type="Proteomes" id="UP000177515">
    <property type="component" value="Chromosome 1"/>
</dbReference>
<dbReference type="Pfam" id="PF00535">
    <property type="entry name" value="Glycos_transf_2"/>
    <property type="match status" value="1"/>
</dbReference>
<dbReference type="CDD" id="cd03801">
    <property type="entry name" value="GT4_PimA-like"/>
    <property type="match status" value="1"/>
</dbReference>
<evidence type="ECO:0000259" key="2">
    <source>
        <dbReference type="Pfam" id="PF00535"/>
    </source>
</evidence>
<keyword evidence="4" id="KW-0808">Transferase</keyword>
<feature type="domain" description="Glycosyltransferase 2-like" evidence="2">
    <location>
        <begin position="472"/>
        <end position="599"/>
    </location>
</feature>
<dbReference type="Gene3D" id="3.90.550.10">
    <property type="entry name" value="Spore Coat Polysaccharide Biosynthesis Protein SpsA, Chain A"/>
    <property type="match status" value="1"/>
</dbReference>
<dbReference type="Gene3D" id="3.40.50.2000">
    <property type="entry name" value="Glycogen Phosphorylase B"/>
    <property type="match status" value="1"/>
</dbReference>
<feature type="compositionally biased region" description="Low complexity" evidence="1">
    <location>
        <begin position="293"/>
        <end position="312"/>
    </location>
</feature>
<keyword evidence="5" id="KW-1185">Reference proteome</keyword>
<dbReference type="InterPro" id="IPR029063">
    <property type="entry name" value="SAM-dependent_MTases_sf"/>
</dbReference>
<dbReference type="Pfam" id="PF13692">
    <property type="entry name" value="Glyco_trans_1_4"/>
    <property type="match status" value="1"/>
</dbReference>
<sequence length="1110" mass="123008">MHRYSWSLDIAAGKDVLDIACGEGYGSALMATRAKSVVGVDISDEAVAHARERYQQHQNLRFVAGSATAIPLPDASVDVVVSFETIEHLLGHEEMIKEVRRVLRPDGVLVMSSPNKKVYSDDRDYHNEYHVKELYFDEFDALLRSCFAKVSYYGQRLATSSVLLPLDGSQAAYQALTMRGDVVKATTVSADDMMYFVAICSAAEVELPAGPASVFFEEGVDLYAEREEVARWAGRLSEEEASVRKRLGELQAEFDERTAWALSLDQQVSSLRAKYENTGLRRLQKRFRRRAAAAGPSVSDSAPAPAMPAPQSGGLSWPVEALDAAAYFKHELELARLEHDRLLGKIAAGETELKAMRRSLSWRMTGPLRFASRLARGDFPAVLDNLRSSLIRIGREVYQRAPLSKKWKDRSVGVAYRVAGPLFKGMVHYEVWRRHRAGMALTPVGLGPVAAGDVDEVLASLKLEEVAEPVVSVIIPTYGNISHTLSCVRSICAHMPSVPIEVIVAEDVSGDQEILRMQEIPGLRFVMNEVNLGFIRSCNHAASLARGKYLYFLNNDTEVTPGWLDTMLALFDKEPDCGMVGSKLVYPDGRLQEAGGILWRDGSAWNFGRLDEPTRSVYNYVKDTDYCSGASLLIPTALFRELNGFDEWYVPAYCEDSDLAFRVRAAGKRVLYQPRSVIVHYEGISHGTDTGGGIKAYQVENQKKFHERWREVLNREHFDNGTNVFHAHERSAGKKTILVIDHYVPQPDRDAGSRSMWCFLRVLQGMGLNVKFWPQNLWYDPDYVSALQQAGIEVFYGGEFQNDFGGWIAEHGSLLDYVLLSRPSVAKEFLSAVRACSRAKVLFYGHDLHYARLLNEAELTGSEAARREAAAMRELELTLWKSVDVVYYPSPTETQTVLEALPGAKAHTVPPYFFDAAPAGLSERSPQGRSGILFVAGFGHPPNVDAAKWLVHDIMPLIRASMPGVHLWLVGSNPTAEVQRLAADDITVTGYVTDEQLLEYYRIARVAIVPLRFGAGVKSKVVEAMNYGLPLVTTPVGAQGLDGLTDAVPVSDDPCKVAMEVVALLGNDDRWRDVAEKGSAYISGRFSAQAMEDVFRLDIDPGPAVHNPAR</sequence>
<dbReference type="InterPro" id="IPR001173">
    <property type="entry name" value="Glyco_trans_2-like"/>
</dbReference>
<evidence type="ECO:0000313" key="4">
    <source>
        <dbReference type="EMBL" id="AOZ07339.1"/>
    </source>
</evidence>
<feature type="region of interest" description="Disordered" evidence="1">
    <location>
        <begin position="293"/>
        <end position="313"/>
    </location>
</feature>
<gene>
    <name evidence="4" type="ORF">BKK80_17045</name>
</gene>
<dbReference type="GO" id="GO:0016740">
    <property type="term" value="F:transferase activity"/>
    <property type="evidence" value="ECO:0007669"/>
    <property type="project" value="UniProtKB-KW"/>
</dbReference>
<proteinExistence type="predicted"/>
<dbReference type="CDD" id="cd02440">
    <property type="entry name" value="AdoMet_MTases"/>
    <property type="match status" value="1"/>
</dbReference>
<organism evidence="4 5">
    <name type="scientific">Cupriavidus malaysiensis</name>
    <dbReference type="NCBI Taxonomy" id="367825"/>
    <lineage>
        <taxon>Bacteria</taxon>
        <taxon>Pseudomonadati</taxon>
        <taxon>Pseudomonadota</taxon>
        <taxon>Betaproteobacteria</taxon>
        <taxon>Burkholderiales</taxon>
        <taxon>Burkholderiaceae</taxon>
        <taxon>Cupriavidus</taxon>
    </lineage>
</organism>
<dbReference type="PANTHER" id="PTHR43179:SF7">
    <property type="entry name" value="RHAMNOSYLTRANSFERASE WBBL"/>
    <property type="match status" value="1"/>
</dbReference>
<dbReference type="SUPFAM" id="SSF53756">
    <property type="entry name" value="UDP-Glycosyltransferase/glycogen phosphorylase"/>
    <property type="match status" value="1"/>
</dbReference>
<evidence type="ECO:0000259" key="3">
    <source>
        <dbReference type="Pfam" id="PF08241"/>
    </source>
</evidence>
<dbReference type="Gene3D" id="3.40.50.150">
    <property type="entry name" value="Vaccinia Virus protein VP39"/>
    <property type="match status" value="1"/>
</dbReference>
<dbReference type="InterPro" id="IPR029044">
    <property type="entry name" value="Nucleotide-diphossugar_trans"/>
</dbReference>
<protein>
    <submittedName>
        <fullName evidence="4">Glycosyl transferase</fullName>
    </submittedName>
</protein>
<dbReference type="CDD" id="cd04186">
    <property type="entry name" value="GT_2_like_c"/>
    <property type="match status" value="1"/>
</dbReference>
<evidence type="ECO:0000313" key="5">
    <source>
        <dbReference type="Proteomes" id="UP000177515"/>
    </source>
</evidence>
<dbReference type="SUPFAM" id="SSF53448">
    <property type="entry name" value="Nucleotide-diphospho-sugar transferases"/>
    <property type="match status" value="1"/>
</dbReference>
<dbReference type="InterPro" id="IPR013216">
    <property type="entry name" value="Methyltransf_11"/>
</dbReference>
<feature type="domain" description="Methyltransferase type 11" evidence="3">
    <location>
        <begin position="17"/>
        <end position="111"/>
    </location>
</feature>
<reference evidence="4 5" key="1">
    <citation type="submission" date="2016-10" db="EMBL/GenBank/DDBJ databases">
        <title>Complete genome sequences of three Cupriavidus strains isolated from various Malaysian environments.</title>
        <authorList>
            <person name="Abdullah A.A.-A."/>
            <person name="Shafie N.A.H."/>
            <person name="Lau N.S."/>
        </authorList>
    </citation>
    <scope>NUCLEOTIDE SEQUENCE [LARGE SCALE GENOMIC DNA]</scope>
    <source>
        <strain evidence="4 5">USMAA1020</strain>
    </source>
</reference>